<dbReference type="Proteomes" id="UP001292094">
    <property type="component" value="Unassembled WGS sequence"/>
</dbReference>
<accession>A0AAE1NCU4</accession>
<feature type="compositionally biased region" description="Low complexity" evidence="1">
    <location>
        <begin position="204"/>
        <end position="216"/>
    </location>
</feature>
<proteinExistence type="predicted"/>
<gene>
    <name evidence="2" type="ORF">Pmani_039307</name>
</gene>
<evidence type="ECO:0000313" key="3">
    <source>
        <dbReference type="Proteomes" id="UP001292094"/>
    </source>
</evidence>
<keyword evidence="3" id="KW-1185">Reference proteome</keyword>
<name>A0AAE1NCU4_9EUCA</name>
<comment type="caution">
    <text evidence="2">The sequence shown here is derived from an EMBL/GenBank/DDBJ whole genome shotgun (WGS) entry which is preliminary data.</text>
</comment>
<sequence>MFTGFLLFFLIRDDDHSLTWITPSPTDYTKSKRIHQVQEITPSPRDYTKVKRLHQRQEITPRSTDYTKANRFSSTTQGLLNGPGYYAVSSTLYHRQPTNHHLILLKNPLSPFLIPPLPPPSPNSPSFILSYPSSLPIPHLITHSSLSIPHPSTPHPSFHPSYHYLQLPILLPIPHLTTHNSSSLIPNTPSFFQPTNPPPPTPHPSSHLSTPAMQAS</sequence>
<evidence type="ECO:0000256" key="1">
    <source>
        <dbReference type="SAM" id="MobiDB-lite"/>
    </source>
</evidence>
<reference evidence="2" key="1">
    <citation type="submission" date="2023-11" db="EMBL/GenBank/DDBJ databases">
        <title>Genome assemblies of two species of porcelain crab, Petrolisthes cinctipes and Petrolisthes manimaculis (Anomura: Porcellanidae).</title>
        <authorList>
            <person name="Angst P."/>
        </authorList>
    </citation>
    <scope>NUCLEOTIDE SEQUENCE</scope>
    <source>
        <strain evidence="2">PB745_02</strain>
        <tissue evidence="2">Gill</tissue>
    </source>
</reference>
<protein>
    <submittedName>
        <fullName evidence="2">Uncharacterized protein</fullName>
    </submittedName>
</protein>
<feature type="region of interest" description="Disordered" evidence="1">
    <location>
        <begin position="184"/>
        <end position="216"/>
    </location>
</feature>
<organism evidence="2 3">
    <name type="scientific">Petrolisthes manimaculis</name>
    <dbReference type="NCBI Taxonomy" id="1843537"/>
    <lineage>
        <taxon>Eukaryota</taxon>
        <taxon>Metazoa</taxon>
        <taxon>Ecdysozoa</taxon>
        <taxon>Arthropoda</taxon>
        <taxon>Crustacea</taxon>
        <taxon>Multicrustacea</taxon>
        <taxon>Malacostraca</taxon>
        <taxon>Eumalacostraca</taxon>
        <taxon>Eucarida</taxon>
        <taxon>Decapoda</taxon>
        <taxon>Pleocyemata</taxon>
        <taxon>Anomura</taxon>
        <taxon>Galatheoidea</taxon>
        <taxon>Porcellanidae</taxon>
        <taxon>Petrolisthes</taxon>
    </lineage>
</organism>
<dbReference type="EMBL" id="JAWZYT010006734">
    <property type="protein sequence ID" value="KAK4287625.1"/>
    <property type="molecule type" value="Genomic_DNA"/>
</dbReference>
<evidence type="ECO:0000313" key="2">
    <source>
        <dbReference type="EMBL" id="KAK4287625.1"/>
    </source>
</evidence>
<dbReference type="AlphaFoldDB" id="A0AAE1NCU4"/>